<evidence type="ECO:0000256" key="2">
    <source>
        <dbReference type="SAM" id="MobiDB-lite"/>
    </source>
</evidence>
<evidence type="ECO:0000256" key="1">
    <source>
        <dbReference type="SAM" id="Coils"/>
    </source>
</evidence>
<keyword evidence="3" id="KW-0732">Signal</keyword>
<protein>
    <recommendedName>
        <fullName evidence="6">SLA1 homology domain-containing protein</fullName>
    </recommendedName>
</protein>
<keyword evidence="5" id="KW-1185">Reference proteome</keyword>
<dbReference type="Gene3D" id="2.30.30.700">
    <property type="entry name" value="SLA1 homology domain 1"/>
    <property type="match status" value="1"/>
</dbReference>
<dbReference type="GeneID" id="98644891"/>
<keyword evidence="1" id="KW-0175">Coiled coil</keyword>
<dbReference type="SUPFAM" id="SSF51004">
    <property type="entry name" value="C-terminal (heme d1) domain of cytochrome cd1-nitrite reductase"/>
    <property type="match status" value="2"/>
</dbReference>
<evidence type="ECO:0008006" key="6">
    <source>
        <dbReference type="Google" id="ProtNLM"/>
    </source>
</evidence>
<dbReference type="RefSeq" id="WP_149302384.1">
    <property type="nucleotide sequence ID" value="NZ_CP042910.1"/>
</dbReference>
<name>A0ABX5YF78_9PLAN</name>
<feature type="signal peptide" evidence="3">
    <location>
        <begin position="1"/>
        <end position="22"/>
    </location>
</feature>
<feature type="chain" id="PRO_5047151940" description="SLA1 homology domain-containing protein" evidence="3">
    <location>
        <begin position="23"/>
        <end position="1311"/>
    </location>
</feature>
<feature type="region of interest" description="Disordered" evidence="2">
    <location>
        <begin position="514"/>
        <end position="538"/>
    </location>
</feature>
<dbReference type="PROSITE" id="PS51257">
    <property type="entry name" value="PROKAR_LIPOPROTEIN"/>
    <property type="match status" value="1"/>
</dbReference>
<dbReference type="EMBL" id="CP042910">
    <property type="protein sequence ID" value="QEG14357.1"/>
    <property type="molecule type" value="Genomic_DNA"/>
</dbReference>
<organism evidence="4 5">
    <name type="scientific">Gimesia maris</name>
    <dbReference type="NCBI Taxonomy" id="122"/>
    <lineage>
        <taxon>Bacteria</taxon>
        <taxon>Pseudomonadati</taxon>
        <taxon>Planctomycetota</taxon>
        <taxon>Planctomycetia</taxon>
        <taxon>Planctomycetales</taxon>
        <taxon>Planctomycetaceae</taxon>
        <taxon>Gimesia</taxon>
    </lineage>
</organism>
<evidence type="ECO:0000256" key="3">
    <source>
        <dbReference type="SAM" id="SignalP"/>
    </source>
</evidence>
<evidence type="ECO:0000313" key="5">
    <source>
        <dbReference type="Proteomes" id="UP000322887"/>
    </source>
</evidence>
<feature type="coiled-coil region" evidence="1">
    <location>
        <begin position="952"/>
        <end position="1003"/>
    </location>
</feature>
<gene>
    <name evidence="4" type="ORF">GmarT_01900</name>
</gene>
<dbReference type="Proteomes" id="UP000322887">
    <property type="component" value="Chromosome"/>
</dbReference>
<reference evidence="4 5" key="1">
    <citation type="submission" date="2019-08" db="EMBL/GenBank/DDBJ databases">
        <title>Deep-cultivation of Planctomycetes and their phenomic and genomic characterization uncovers novel biology.</title>
        <authorList>
            <person name="Wiegand S."/>
            <person name="Jogler M."/>
            <person name="Boedeker C."/>
            <person name="Pinto D."/>
            <person name="Vollmers J."/>
            <person name="Rivas-Marin E."/>
            <person name="Kohn T."/>
            <person name="Peeters S.H."/>
            <person name="Heuer A."/>
            <person name="Rast P."/>
            <person name="Oberbeckmann S."/>
            <person name="Bunk B."/>
            <person name="Jeske O."/>
            <person name="Meyerdierks A."/>
            <person name="Storesund J.E."/>
            <person name="Kallscheuer N."/>
            <person name="Luecker S."/>
            <person name="Lage O.M."/>
            <person name="Pohl T."/>
            <person name="Merkel B.J."/>
            <person name="Hornburger P."/>
            <person name="Mueller R.-W."/>
            <person name="Bruemmer F."/>
            <person name="Labrenz M."/>
            <person name="Spormann A.M."/>
            <person name="Op den Camp H."/>
            <person name="Overmann J."/>
            <person name="Amann R."/>
            <person name="Jetten M.S.M."/>
            <person name="Mascher T."/>
            <person name="Medema M.H."/>
            <person name="Devos D.P."/>
            <person name="Kaster A.-K."/>
            <person name="Ovreas L."/>
            <person name="Rohde M."/>
            <person name="Galperin M.Y."/>
            <person name="Jogler C."/>
        </authorList>
    </citation>
    <scope>NUCLEOTIDE SEQUENCE [LARGE SCALE GENOMIC DNA]</scope>
    <source>
        <strain evidence="4 5">DSM 8797</strain>
    </source>
</reference>
<accession>A0ABX5YF78</accession>
<proteinExistence type="predicted"/>
<evidence type="ECO:0000313" key="4">
    <source>
        <dbReference type="EMBL" id="QEG14357.1"/>
    </source>
</evidence>
<dbReference type="InterPro" id="IPR011048">
    <property type="entry name" value="Haem_d1_sf"/>
</dbReference>
<sequence>MRISILWISLSILYSCMFCVLASGQETDTQSAAQSEFSPGEAHLIPVTLPPVTPTNLASDQAKIKLPGVFSQVVVGGNGRYLIFYLKKQKQLAVFDVSAAKIIQQIPILFDDISVAAGADKLVVISRDQFLIARYSLKTFEKELTRPFTVEGKGPQLTMGSASNGPILVTFEGGSRGGNLFLDLNTLEKSRIDLPSDWGRTLHDHSIVHAAPGGQVFSICRKGTSPPGLTTIRIQGNTAEVAYRHDTSGVAVPSRNGSLMFNAMGIYDPLLREVADEACLNSGIPPVYSDFYFVRGANGKTFQLHRGGQSRPIATIAAPGPEILPVVKDRYGRTTGGVSKDAESFLRYYYIEQAQVLIYLPDSNDEVVLQHFDLEQTLAQTEQDYLFVSRGPSGQATRDKRYASPIQVRTRQGNARFQLSAGPDGMTISSRGVLEWKVPPDFPDSQVNVIVNISDATGYELFHAFSIAVNGDRAMLAEIPNVPPKPVVNQPARENRNLFTHGGKGALAFLKSASQSKPVSPVQAESKPNDTLKPGQSKIDLPAPLTDMVVGRSGQYLIMYFQSLKELKVFDVSSLKFIKTLPVESEDILFTAGAEHLMVVLRDQQKIERWKLDDFQRDLVVASPVDNPIHAAVMGHSSRDLLVLFHGPNDRTQNFDYVDVRTMKVLEVERKGAGYLSSRPLLLKCVTASADGRVVTLANNTLIYLESKVEHRQSPRDYGSLILSGGDGTFLYSERGIITNQMEEIIMAAKVGEPARPIQTGMLIPAVQPGYVLDLLLKTPRNARTSDVLAVHLEGELEPLLTLNQVDTSLNKFEWKNPPGMSHYKRFLFFPDRDLLIQVPDTNDRLVLHQVPLRELMNETGIDYFYTTSRPETKTEPGKLWKYQIKTASRKGGVKYELQSGPQGMEISDTGLLTWQVPADIVEPELNVIVQLKDDSTQQLSHRFTLFVPDAIRSAQEQLRKEQERAEAEKKMAAAREAAAREAERLAAREEQNRNKLKRLTESGEAARTQVEQYLTDRLQSYEKEQSVRKLQGYRIPGQETNPYRAWTDTSENEIDARLIKYFADTVILYSRSNQILTIPEESLSKVDRDYLDQISKAEIAERKQREKELSDRSLPKQRMIQLWLATQETPSRFGKKNLLGNIQDKQGKPLLSWRVQLLKHVRGGSDLYSLFRHDEPWDSEYNKKLIPLMPAFYGSSRSKAGPGKTNLLAIQAQRPLFSGPGGASLFHKGELPGQTAIIVEAPDALAVEWTKPDDWEYESDKSIEQLFGFHPDGFYALFADGKVELISEKKPLNEISTLLNLKNEPAKDSP</sequence>